<dbReference type="Proteomes" id="UP000186303">
    <property type="component" value="Chromosome 4"/>
</dbReference>
<dbReference type="AlphaFoldDB" id="A0A1M8A7P5"/>
<evidence type="ECO:0000259" key="1">
    <source>
        <dbReference type="Pfam" id="PF08495"/>
    </source>
</evidence>
<gene>
    <name evidence="2" type="ORF">MSYG_2763</name>
</gene>
<dbReference type="OMA" id="HAAMEKM"/>
<name>A0A1M8A7P5_MALS4</name>
<evidence type="ECO:0000313" key="2">
    <source>
        <dbReference type="EMBL" id="SHO78419.1"/>
    </source>
</evidence>
<dbReference type="Pfam" id="PF08495">
    <property type="entry name" value="FIST"/>
    <property type="match status" value="1"/>
</dbReference>
<sequence>MASLARAGVRGLCTRPARAHAERAVTLASSEAEALVPAVLHRLRTWTDDHILLFALSKSLPRAALSSLVSHITQSVPPHARVGMLAPALPPALVPDARASKPVHAAALAAVPAKDAVTFRSTIRGAPRIAVGRWTAQKDLWKRGMELRADGLDRTGEWTSLWGRENAEEHVPASLASLRADQIDAMLVCTDPRPEGLWEGLDARFPHAHLIGATAALTPFETGREHTMLGADIYEEGAVGLAWRRPTSHLVRTFGGLVPLGPRLVVTGARGNIVSSLNDHNAAQQFLHLVLQRRAAPRDHLDAAQLRALSSDVRRDDDFFLGLYATETDPVPCLVARIQAGHPVRGTLGLETETELEGLAQYAQVFRAKPHDDVLTDTPCAAHAGVQYVWASENAAPAHVPPLAAPVMARGVWTWEHTFLAGAESSWFARTPGTRTHACAVPQSSVVLHRS</sequence>
<dbReference type="InterPro" id="IPR013702">
    <property type="entry name" value="FIST_domain_N"/>
</dbReference>
<organism evidence="2 3">
    <name type="scientific">Malassezia sympodialis (strain ATCC 42132)</name>
    <name type="common">Atopic eczema-associated yeast</name>
    <dbReference type="NCBI Taxonomy" id="1230383"/>
    <lineage>
        <taxon>Eukaryota</taxon>
        <taxon>Fungi</taxon>
        <taxon>Dikarya</taxon>
        <taxon>Basidiomycota</taxon>
        <taxon>Ustilaginomycotina</taxon>
        <taxon>Malasseziomycetes</taxon>
        <taxon>Malasseziales</taxon>
        <taxon>Malasseziaceae</taxon>
        <taxon>Malassezia</taxon>
    </lineage>
</organism>
<protein>
    <recommendedName>
        <fullName evidence="1">FIST domain-containing protein</fullName>
    </recommendedName>
</protein>
<dbReference type="VEuPathDB" id="FungiDB:MSYG_2763"/>
<proteinExistence type="predicted"/>
<evidence type="ECO:0000313" key="3">
    <source>
        <dbReference type="Proteomes" id="UP000186303"/>
    </source>
</evidence>
<accession>A0A1M8A7P5</accession>
<dbReference type="OrthoDB" id="10251508at2759"/>
<feature type="domain" description="FIST" evidence="1">
    <location>
        <begin position="175"/>
        <end position="279"/>
    </location>
</feature>
<dbReference type="EMBL" id="LT671824">
    <property type="protein sequence ID" value="SHO78419.1"/>
    <property type="molecule type" value="Genomic_DNA"/>
</dbReference>
<keyword evidence="3" id="KW-1185">Reference proteome</keyword>
<reference evidence="3" key="1">
    <citation type="journal article" date="2017" name="Nucleic Acids Res.">
        <title>Proteogenomics produces comprehensive and highly accurate protein-coding gene annotation in a complete genome assembly of Malassezia sympodialis.</title>
        <authorList>
            <person name="Zhu Y."/>
            <person name="Engstroem P.G."/>
            <person name="Tellgren-Roth C."/>
            <person name="Baudo C.D."/>
            <person name="Kennell J.C."/>
            <person name="Sun S."/>
            <person name="Billmyre R.B."/>
            <person name="Schroeder M.S."/>
            <person name="Andersson A."/>
            <person name="Holm T."/>
            <person name="Sigurgeirsson B."/>
            <person name="Wu G."/>
            <person name="Sankaranarayanan S.R."/>
            <person name="Siddharthan R."/>
            <person name="Sanyal K."/>
            <person name="Lundeberg J."/>
            <person name="Nystedt B."/>
            <person name="Boekhout T."/>
            <person name="Dawson T.L. Jr."/>
            <person name="Heitman J."/>
            <person name="Scheynius A."/>
            <person name="Lehtioe J."/>
        </authorList>
    </citation>
    <scope>NUCLEOTIDE SEQUENCE [LARGE SCALE GENOMIC DNA]</scope>
    <source>
        <strain evidence="3">ATCC 42132</strain>
    </source>
</reference>